<organism evidence="2 3">
    <name type="scientific">Phytophthora boehmeriae</name>
    <dbReference type="NCBI Taxonomy" id="109152"/>
    <lineage>
        <taxon>Eukaryota</taxon>
        <taxon>Sar</taxon>
        <taxon>Stramenopiles</taxon>
        <taxon>Oomycota</taxon>
        <taxon>Peronosporomycetes</taxon>
        <taxon>Peronosporales</taxon>
        <taxon>Peronosporaceae</taxon>
        <taxon>Phytophthora</taxon>
    </lineage>
</organism>
<dbReference type="AlphaFoldDB" id="A0A8T1W4C8"/>
<feature type="compositionally biased region" description="Polar residues" evidence="1">
    <location>
        <begin position="40"/>
        <end position="51"/>
    </location>
</feature>
<sequence length="420" mass="47611">MAQGEQVDGAIIASVTSFLEDYDFPSEPSHLSTAKGDTAFASSHHSPTETNDLTVWKDDNTFMSALTSVIETFDQEESNAIQIRRAKRKIDKDAERKLRYRRKLRAERETLLKQSIELTSVLENLRSSHAEKLREQERPMALAAWKMIATRQKEKRLEVEELHKRLRAEVISRSRVIEQMNSFLQCSDLARSVALCGHERAADRSALIDTFVNELDLLYSQTDQVVRHANFKMSSSIVFSLTPQRKDGFEYFESANATTVPFGFEQTVKALSSLILSDWGEDYAKKRVKKPECTMGCTFDVDYHLKSGETVKLQGSIASRIYGEDDRAVFVTRTLTECPGEFAELYSDETSWMILRPSSTDPATCGDNEVSTVVEIYSRVVQTGQSSLAIEDRFAEVIAKASEEEVEEMMETLEKMLIDN</sequence>
<gene>
    <name evidence="2" type="ORF">PHYBOEH_007981</name>
</gene>
<evidence type="ECO:0000313" key="3">
    <source>
        <dbReference type="Proteomes" id="UP000693981"/>
    </source>
</evidence>
<protein>
    <recommendedName>
        <fullName evidence="4">M96 mating-specific protein family</fullName>
    </recommendedName>
</protein>
<accession>A0A8T1W4C8</accession>
<keyword evidence="3" id="KW-1185">Reference proteome</keyword>
<dbReference type="OrthoDB" id="76483at2759"/>
<reference evidence="2" key="1">
    <citation type="submission" date="2021-02" db="EMBL/GenBank/DDBJ databases">
        <authorList>
            <person name="Palmer J.M."/>
        </authorList>
    </citation>
    <scope>NUCLEOTIDE SEQUENCE</scope>
    <source>
        <strain evidence="2">SCRP23</strain>
    </source>
</reference>
<proteinExistence type="predicted"/>
<name>A0A8T1W4C8_9STRA</name>
<evidence type="ECO:0008006" key="4">
    <source>
        <dbReference type="Google" id="ProtNLM"/>
    </source>
</evidence>
<evidence type="ECO:0000256" key="1">
    <source>
        <dbReference type="SAM" id="MobiDB-lite"/>
    </source>
</evidence>
<dbReference type="Proteomes" id="UP000693981">
    <property type="component" value="Unassembled WGS sequence"/>
</dbReference>
<dbReference type="EMBL" id="JAGDFL010000450">
    <property type="protein sequence ID" value="KAG7388225.1"/>
    <property type="molecule type" value="Genomic_DNA"/>
</dbReference>
<evidence type="ECO:0000313" key="2">
    <source>
        <dbReference type="EMBL" id="KAG7388225.1"/>
    </source>
</evidence>
<comment type="caution">
    <text evidence="2">The sequence shown here is derived from an EMBL/GenBank/DDBJ whole genome shotgun (WGS) entry which is preliminary data.</text>
</comment>
<feature type="region of interest" description="Disordered" evidence="1">
    <location>
        <begin position="27"/>
        <end position="51"/>
    </location>
</feature>